<dbReference type="PROSITE" id="PS50020">
    <property type="entry name" value="WW_DOMAIN_2"/>
    <property type="match status" value="1"/>
</dbReference>
<dbReference type="Proteomes" id="UP000020467">
    <property type="component" value="Unassembled WGS sequence"/>
</dbReference>
<feature type="region of interest" description="Disordered" evidence="1">
    <location>
        <begin position="1"/>
        <end position="111"/>
    </location>
</feature>
<feature type="compositionally biased region" description="Basic and acidic residues" evidence="1">
    <location>
        <begin position="297"/>
        <end position="308"/>
    </location>
</feature>
<name>A0A010QDQ3_9PEZI</name>
<comment type="caution">
    <text evidence="3">The sequence shown here is derived from an EMBL/GenBank/DDBJ whole genome shotgun (WGS) entry which is preliminary data.</text>
</comment>
<dbReference type="Gene3D" id="2.20.70.10">
    <property type="match status" value="1"/>
</dbReference>
<feature type="compositionally biased region" description="Low complexity" evidence="1">
    <location>
        <begin position="54"/>
        <end position="73"/>
    </location>
</feature>
<feature type="domain" description="WW" evidence="2">
    <location>
        <begin position="103"/>
        <end position="137"/>
    </location>
</feature>
<gene>
    <name evidence="3" type="ORF">CFIO01_04328</name>
</gene>
<feature type="region of interest" description="Disordered" evidence="1">
    <location>
        <begin position="263"/>
        <end position="308"/>
    </location>
</feature>
<sequence length="308" mass="32624">MASDSPQSASPRKAEPEQSTPADDASDLKQEPTEIENDSKSNSPKGDNDDNSKQDSSSPESGEASSIGSPAPADAHDDNPTSSTDAPPLPNEVPPLPAGAPPATQDDGWDFQWDPTAQAYYFYNRITGASQWDNPRVPTASGATPAAAVAPAAPGAPGTTASVTATLSGPPPLPKNDAPPAGGYNPAIHGDYDPNAWYAKGSAADDDETTQASASAINGGEYGAMAQFNRFTGQFQTLDDGPDRHTDEAKSRRQMNAFFDVDAAANSHNGRSLKAERSGKKPSKTELKQFKEKRRARKEEKRRAWLRD</sequence>
<organism evidence="3 4">
    <name type="scientific">Colletotrichum fioriniae PJ7</name>
    <dbReference type="NCBI Taxonomy" id="1445577"/>
    <lineage>
        <taxon>Eukaryota</taxon>
        <taxon>Fungi</taxon>
        <taxon>Dikarya</taxon>
        <taxon>Ascomycota</taxon>
        <taxon>Pezizomycotina</taxon>
        <taxon>Sordariomycetes</taxon>
        <taxon>Hypocreomycetidae</taxon>
        <taxon>Glomerellales</taxon>
        <taxon>Glomerellaceae</taxon>
        <taxon>Colletotrichum</taxon>
        <taxon>Colletotrichum acutatum species complex</taxon>
    </lineage>
</organism>
<feature type="compositionally biased region" description="Basic and acidic residues" evidence="1">
    <location>
        <begin position="273"/>
        <end position="290"/>
    </location>
</feature>
<keyword evidence="4" id="KW-1185">Reference proteome</keyword>
<accession>A0A010QDQ3</accession>
<dbReference type="InterPro" id="IPR036020">
    <property type="entry name" value="WW_dom_sf"/>
</dbReference>
<evidence type="ECO:0000259" key="2">
    <source>
        <dbReference type="PROSITE" id="PS50020"/>
    </source>
</evidence>
<feature type="compositionally biased region" description="Pro residues" evidence="1">
    <location>
        <begin position="87"/>
        <end position="100"/>
    </location>
</feature>
<dbReference type="eggNOG" id="ENOG502SFBG">
    <property type="taxonomic scope" value="Eukaryota"/>
</dbReference>
<dbReference type="CDD" id="cd00201">
    <property type="entry name" value="WW"/>
    <property type="match status" value="1"/>
</dbReference>
<dbReference type="OrthoDB" id="2444812at2759"/>
<dbReference type="PROSITE" id="PS01159">
    <property type="entry name" value="WW_DOMAIN_1"/>
    <property type="match status" value="1"/>
</dbReference>
<feature type="compositionally biased region" description="Polar residues" evidence="1">
    <location>
        <begin position="1"/>
        <end position="10"/>
    </location>
</feature>
<evidence type="ECO:0000313" key="3">
    <source>
        <dbReference type="EMBL" id="EXF77982.1"/>
    </source>
</evidence>
<evidence type="ECO:0000256" key="1">
    <source>
        <dbReference type="SAM" id="MobiDB-lite"/>
    </source>
</evidence>
<dbReference type="SUPFAM" id="SSF51045">
    <property type="entry name" value="WW domain"/>
    <property type="match status" value="1"/>
</dbReference>
<dbReference type="InterPro" id="IPR001202">
    <property type="entry name" value="WW_dom"/>
</dbReference>
<dbReference type="Pfam" id="PF00397">
    <property type="entry name" value="WW"/>
    <property type="match status" value="1"/>
</dbReference>
<proteinExistence type="predicted"/>
<dbReference type="AlphaFoldDB" id="A0A010QDQ3"/>
<evidence type="ECO:0000313" key="4">
    <source>
        <dbReference type="Proteomes" id="UP000020467"/>
    </source>
</evidence>
<dbReference type="KEGG" id="cfj:CFIO01_04328"/>
<reference evidence="3 4" key="1">
    <citation type="submission" date="2014-02" db="EMBL/GenBank/DDBJ databases">
        <title>The genome sequence of Colletotrichum fioriniae PJ7.</title>
        <authorList>
            <person name="Baroncelli R."/>
            <person name="Thon M.R."/>
        </authorList>
    </citation>
    <scope>NUCLEOTIDE SEQUENCE [LARGE SCALE GENOMIC DNA]</scope>
    <source>
        <strain evidence="3 4">PJ7</strain>
    </source>
</reference>
<dbReference type="HOGENOM" id="CLU_061843_0_0_1"/>
<feature type="compositionally biased region" description="Low complexity" evidence="1">
    <location>
        <begin position="137"/>
        <end position="166"/>
    </location>
</feature>
<feature type="region of interest" description="Disordered" evidence="1">
    <location>
        <begin position="130"/>
        <end position="213"/>
    </location>
</feature>
<dbReference type="EMBL" id="JARH01000671">
    <property type="protein sequence ID" value="EXF77982.1"/>
    <property type="molecule type" value="Genomic_DNA"/>
</dbReference>
<protein>
    <submittedName>
        <fullName evidence="3">WW domain-containing protein</fullName>
    </submittedName>
</protein>